<gene>
    <name evidence="1" type="ORF">S01H1_68160</name>
</gene>
<dbReference type="Gene3D" id="3.20.20.140">
    <property type="entry name" value="Metal-dependent hydrolases"/>
    <property type="match status" value="1"/>
</dbReference>
<dbReference type="EMBL" id="BARS01045194">
    <property type="protein sequence ID" value="GAG30097.1"/>
    <property type="molecule type" value="Genomic_DNA"/>
</dbReference>
<comment type="caution">
    <text evidence="1">The sequence shown here is derived from an EMBL/GenBank/DDBJ whole genome shotgun (WGS) entry which is preliminary data.</text>
</comment>
<dbReference type="InterPro" id="IPR016195">
    <property type="entry name" value="Pol/histidinol_Pase-like"/>
</dbReference>
<organism evidence="1">
    <name type="scientific">marine sediment metagenome</name>
    <dbReference type="NCBI Taxonomy" id="412755"/>
    <lineage>
        <taxon>unclassified sequences</taxon>
        <taxon>metagenomes</taxon>
        <taxon>ecological metagenomes</taxon>
    </lineage>
</organism>
<dbReference type="SUPFAM" id="SSF89550">
    <property type="entry name" value="PHP domain-like"/>
    <property type="match status" value="1"/>
</dbReference>
<accession>X0X3W4</accession>
<dbReference type="AlphaFoldDB" id="X0X3W4"/>
<protein>
    <recommendedName>
        <fullName evidence="2">PHP domain-containing protein</fullName>
    </recommendedName>
</protein>
<sequence length="217" mass="24974">MRGYYIEDLGIVVNIYNFGFKIMITGGYEDYCEVEGVKGRLDIVVISSEKGFKKHMDKENRFQEKIKIARDYGGIVVSAHPYALWDPYGPMGFFKFRLASPEERKIIRQVVFQQVDCVDIVATNVAWMVISNDLVREEYPYRPLCSSDAHSINRTIRNEIGKSGCIFPDFNFSSGVEFREKLRNHIKDGNFETYLKYLGPLKFIRSIALSKPSDALP</sequence>
<name>X0X3W4_9ZZZZ</name>
<evidence type="ECO:0000313" key="1">
    <source>
        <dbReference type="EMBL" id="GAG30097.1"/>
    </source>
</evidence>
<proteinExistence type="predicted"/>
<evidence type="ECO:0008006" key="2">
    <source>
        <dbReference type="Google" id="ProtNLM"/>
    </source>
</evidence>
<reference evidence="1" key="1">
    <citation type="journal article" date="2014" name="Front. Microbiol.">
        <title>High frequency of phylogenetically diverse reductive dehalogenase-homologous genes in deep subseafloor sedimentary metagenomes.</title>
        <authorList>
            <person name="Kawai M."/>
            <person name="Futagami T."/>
            <person name="Toyoda A."/>
            <person name="Takaki Y."/>
            <person name="Nishi S."/>
            <person name="Hori S."/>
            <person name="Arai W."/>
            <person name="Tsubouchi T."/>
            <person name="Morono Y."/>
            <person name="Uchiyama I."/>
            <person name="Ito T."/>
            <person name="Fujiyama A."/>
            <person name="Inagaki F."/>
            <person name="Takami H."/>
        </authorList>
    </citation>
    <scope>NUCLEOTIDE SEQUENCE</scope>
    <source>
        <strain evidence="1">Expedition CK06-06</strain>
    </source>
</reference>